<dbReference type="GO" id="GO:0005524">
    <property type="term" value="F:ATP binding"/>
    <property type="evidence" value="ECO:0007669"/>
    <property type="project" value="UniProtKB-KW"/>
</dbReference>
<gene>
    <name evidence="1" type="primary">ABCA3_14</name>
    <name evidence="1" type="ORF">MS3_00008104</name>
</gene>
<reference evidence="1" key="3">
    <citation type="submission" date="2021-06" db="EMBL/GenBank/DDBJ databases">
        <title>Chromosome-level genome assembly for S. haematobium.</title>
        <authorList>
            <person name="Stroehlein A.J."/>
        </authorList>
    </citation>
    <scope>NUCLEOTIDE SEQUENCE</scope>
</reference>
<accession>A0A922INX5</accession>
<dbReference type="AlphaFoldDB" id="A0A922INX5"/>
<evidence type="ECO:0000313" key="2">
    <source>
        <dbReference type="Proteomes" id="UP000471633"/>
    </source>
</evidence>
<dbReference type="GeneID" id="75577748"/>
<reference evidence="1" key="4">
    <citation type="journal article" date="2022" name="PLoS Pathog.">
        <title>Chromosome-level genome of Schistosoma haematobium underpins genome-wide explorations of molecular variation.</title>
        <authorList>
            <person name="Stroehlein A.J."/>
            <person name="Korhonen P.K."/>
            <person name="Lee V.V."/>
            <person name="Ralph S.A."/>
            <person name="Mentink-Kane M."/>
            <person name="You H."/>
            <person name="McManus D.P."/>
            <person name="Tchuente L.T."/>
            <person name="Stothard J.R."/>
            <person name="Kaur P."/>
            <person name="Dudchenko O."/>
            <person name="Aiden E.L."/>
            <person name="Yang B."/>
            <person name="Yang H."/>
            <person name="Emery A.M."/>
            <person name="Webster B.L."/>
            <person name="Brindley P.J."/>
            <person name="Rollinson D."/>
            <person name="Chang B.C.H."/>
            <person name="Gasser R.B."/>
            <person name="Young N.D."/>
        </authorList>
    </citation>
    <scope>NUCLEOTIDE SEQUENCE</scope>
</reference>
<comment type="caution">
    <text evidence="1">The sequence shown here is derived from an EMBL/GenBank/DDBJ whole genome shotgun (WGS) entry which is preliminary data.</text>
</comment>
<dbReference type="Proteomes" id="UP000471633">
    <property type="component" value="Unassembled WGS sequence"/>
</dbReference>
<dbReference type="EMBL" id="AMPZ03000005">
    <property type="protein sequence ID" value="KAH9583820.1"/>
    <property type="molecule type" value="Genomic_DNA"/>
</dbReference>
<dbReference type="RefSeq" id="XP_051067042.1">
    <property type="nucleotide sequence ID" value="XM_051216451.1"/>
</dbReference>
<name>A0A922INX5_SCHHA</name>
<sequence length="231" mass="26827">MATPTPNQRWTQIDHIAISHQWRGSIKDCRSFWNTCLNSDHDLIRARICFHLTGRRKTTLGPIRLGLSDEEAKSRFQERLRSQLGSSENEVDPDVAWKDIRTAVETAATSISDLNQRVTKNQWIPTKSIALIDSRKLIPSGSEQDEERRQIRSRLNKSLRNDHEQWWVTKAKEMEKAAAIGNTRQLYRLIKETGINKSSVSQTISKKDDTLICSQSKRLERWAEHFREQFS</sequence>
<organism evidence="1 2">
    <name type="scientific">Schistosoma haematobium</name>
    <name type="common">Blood fluke</name>
    <dbReference type="NCBI Taxonomy" id="6185"/>
    <lineage>
        <taxon>Eukaryota</taxon>
        <taxon>Metazoa</taxon>
        <taxon>Spiralia</taxon>
        <taxon>Lophotrochozoa</taxon>
        <taxon>Platyhelminthes</taxon>
        <taxon>Trematoda</taxon>
        <taxon>Digenea</taxon>
        <taxon>Strigeidida</taxon>
        <taxon>Schistosomatoidea</taxon>
        <taxon>Schistosomatidae</taxon>
        <taxon>Schistosoma</taxon>
    </lineage>
</organism>
<keyword evidence="1" id="KW-0067">ATP-binding</keyword>
<protein>
    <submittedName>
        <fullName evidence="1">ATP-binding cassette sub- A member 3</fullName>
    </submittedName>
</protein>
<reference evidence="1" key="2">
    <citation type="journal article" date="2019" name="Gigascience">
        <title>High-quality Schistosoma haematobium genome achieved by single-molecule and long-range sequencing.</title>
        <authorList>
            <person name="Stroehlein A.J."/>
            <person name="Korhonen P.K."/>
            <person name="Chong T.M."/>
            <person name="Lim Y.L."/>
            <person name="Chan K.G."/>
            <person name="Webster B."/>
            <person name="Rollinson D."/>
            <person name="Brindley P.J."/>
            <person name="Gasser R.B."/>
            <person name="Young N.D."/>
        </authorList>
    </citation>
    <scope>NUCLEOTIDE SEQUENCE</scope>
</reference>
<dbReference type="CTD" id="75577748"/>
<keyword evidence="2" id="KW-1185">Reference proteome</keyword>
<evidence type="ECO:0000313" key="1">
    <source>
        <dbReference type="EMBL" id="KAH9583820.1"/>
    </source>
</evidence>
<reference evidence="1" key="1">
    <citation type="journal article" date="2012" name="Nat. Genet.">
        <title>Whole-genome sequence of Schistosoma haematobium.</title>
        <authorList>
            <person name="Young N.D."/>
            <person name="Jex A.R."/>
            <person name="Li B."/>
            <person name="Liu S."/>
            <person name="Yang L."/>
            <person name="Xiong Z."/>
            <person name="Li Y."/>
            <person name="Cantacessi C."/>
            <person name="Hall R.S."/>
            <person name="Xu X."/>
            <person name="Chen F."/>
            <person name="Wu X."/>
            <person name="Zerlotini A."/>
            <person name="Oliveira G."/>
            <person name="Hofmann A."/>
            <person name="Zhang G."/>
            <person name="Fang X."/>
            <person name="Kang Y."/>
            <person name="Campbell B.E."/>
            <person name="Loukas A."/>
            <person name="Ranganathan S."/>
            <person name="Rollinson D."/>
            <person name="Rinaldi G."/>
            <person name="Brindley P.J."/>
            <person name="Yang H."/>
            <person name="Wang J."/>
            <person name="Wang J."/>
            <person name="Gasser R.B."/>
        </authorList>
    </citation>
    <scope>NUCLEOTIDE SEQUENCE</scope>
</reference>
<proteinExistence type="predicted"/>
<dbReference type="KEGG" id="shx:MS3_00008104"/>
<keyword evidence="1" id="KW-0547">Nucleotide-binding</keyword>